<keyword evidence="2" id="KW-1185">Reference proteome</keyword>
<protein>
    <submittedName>
        <fullName evidence="1">Uncharacterized protein</fullName>
    </submittedName>
</protein>
<reference evidence="1 2" key="1">
    <citation type="submission" date="2023-01" db="EMBL/GenBank/DDBJ databases">
        <title>Analysis of 21 Apiospora genomes using comparative genomics revels a genus with tremendous synthesis potential of carbohydrate active enzymes and secondary metabolites.</title>
        <authorList>
            <person name="Sorensen T."/>
        </authorList>
    </citation>
    <scope>NUCLEOTIDE SEQUENCE [LARGE SCALE GENOMIC DNA]</scope>
    <source>
        <strain evidence="1 2">CBS 24483</strain>
    </source>
</reference>
<sequence length="132" mass="14459">MDNPNSTISGDFSRMDTAVSTYINGIVDTTINPALFPLLSRAGEVSSSFTAEQEDIASGVTLNSCESANAVYGCGAGQNEIERGIRETPEARMTALPSARESLGKKYGRWTDLHQYLLRPTRRKTRDRNEPS</sequence>
<proteinExistence type="predicted"/>
<evidence type="ECO:0000313" key="2">
    <source>
        <dbReference type="Proteomes" id="UP001391051"/>
    </source>
</evidence>
<dbReference type="Proteomes" id="UP001391051">
    <property type="component" value="Unassembled WGS sequence"/>
</dbReference>
<evidence type="ECO:0000313" key="1">
    <source>
        <dbReference type="EMBL" id="KAK7937900.1"/>
    </source>
</evidence>
<dbReference type="RefSeq" id="XP_066693228.1">
    <property type="nucleotide sequence ID" value="XM_066850990.1"/>
</dbReference>
<dbReference type="GeneID" id="92084052"/>
<comment type="caution">
    <text evidence="1">The sequence shown here is derived from an EMBL/GenBank/DDBJ whole genome shotgun (WGS) entry which is preliminary data.</text>
</comment>
<name>A0ABR1PUF4_9PEZI</name>
<gene>
    <name evidence="1" type="ORF">PG986_014768</name>
</gene>
<dbReference type="EMBL" id="JAQQWE010000010">
    <property type="protein sequence ID" value="KAK7937900.1"/>
    <property type="molecule type" value="Genomic_DNA"/>
</dbReference>
<accession>A0ABR1PUF4</accession>
<organism evidence="1 2">
    <name type="scientific">Apiospora aurea</name>
    <dbReference type="NCBI Taxonomy" id="335848"/>
    <lineage>
        <taxon>Eukaryota</taxon>
        <taxon>Fungi</taxon>
        <taxon>Dikarya</taxon>
        <taxon>Ascomycota</taxon>
        <taxon>Pezizomycotina</taxon>
        <taxon>Sordariomycetes</taxon>
        <taxon>Xylariomycetidae</taxon>
        <taxon>Amphisphaeriales</taxon>
        <taxon>Apiosporaceae</taxon>
        <taxon>Apiospora</taxon>
    </lineage>
</organism>